<evidence type="ECO:0000313" key="2">
    <source>
        <dbReference type="Proteomes" id="UP001165121"/>
    </source>
</evidence>
<dbReference type="EMBL" id="BSXT01002305">
    <property type="protein sequence ID" value="GMF48280.1"/>
    <property type="molecule type" value="Genomic_DNA"/>
</dbReference>
<dbReference type="AlphaFoldDB" id="A0A9W6XVZ4"/>
<gene>
    <name evidence="1" type="ORF">Pfra01_001858700</name>
</gene>
<name>A0A9W6XVZ4_9STRA</name>
<organism evidence="1 2">
    <name type="scientific">Phytophthora fragariaefolia</name>
    <dbReference type="NCBI Taxonomy" id="1490495"/>
    <lineage>
        <taxon>Eukaryota</taxon>
        <taxon>Sar</taxon>
        <taxon>Stramenopiles</taxon>
        <taxon>Oomycota</taxon>
        <taxon>Peronosporomycetes</taxon>
        <taxon>Peronosporales</taxon>
        <taxon>Peronosporaceae</taxon>
        <taxon>Phytophthora</taxon>
    </lineage>
</organism>
<comment type="caution">
    <text evidence="1">The sequence shown here is derived from an EMBL/GenBank/DDBJ whole genome shotgun (WGS) entry which is preliminary data.</text>
</comment>
<dbReference type="OrthoDB" id="111711at2759"/>
<sequence>MANRRLARWYDILAEYQSTFSYLRSAKNGITDALSRRPDLHPETKFFHDLRITGFDYTSFTLAISEVTSNPELVTNIKKAYLKDRETQASLLDYC</sequence>
<keyword evidence="2" id="KW-1185">Reference proteome</keyword>
<dbReference type="Proteomes" id="UP001165121">
    <property type="component" value="Unassembled WGS sequence"/>
</dbReference>
<protein>
    <submittedName>
        <fullName evidence="1">Unnamed protein product</fullName>
    </submittedName>
</protein>
<accession>A0A9W6XVZ4</accession>
<evidence type="ECO:0000313" key="1">
    <source>
        <dbReference type="EMBL" id="GMF48280.1"/>
    </source>
</evidence>
<reference evidence="1" key="1">
    <citation type="submission" date="2023-04" db="EMBL/GenBank/DDBJ databases">
        <title>Phytophthora fragariaefolia NBRC 109709.</title>
        <authorList>
            <person name="Ichikawa N."/>
            <person name="Sato H."/>
            <person name="Tonouchi N."/>
        </authorList>
    </citation>
    <scope>NUCLEOTIDE SEQUENCE</scope>
    <source>
        <strain evidence="1">NBRC 109709</strain>
    </source>
</reference>
<proteinExistence type="predicted"/>